<proteinExistence type="predicted"/>
<evidence type="ECO:0008006" key="4">
    <source>
        <dbReference type="Google" id="ProtNLM"/>
    </source>
</evidence>
<feature type="region of interest" description="Disordered" evidence="1">
    <location>
        <begin position="1"/>
        <end position="21"/>
    </location>
</feature>
<dbReference type="RefSeq" id="WP_188854865.1">
    <property type="nucleotide sequence ID" value="NZ_BMJJ01000015.1"/>
</dbReference>
<keyword evidence="3" id="KW-1185">Reference proteome</keyword>
<dbReference type="EMBL" id="BMJJ01000015">
    <property type="protein sequence ID" value="GGD38623.1"/>
    <property type="molecule type" value="Genomic_DNA"/>
</dbReference>
<evidence type="ECO:0000313" key="3">
    <source>
        <dbReference type="Proteomes" id="UP000613160"/>
    </source>
</evidence>
<dbReference type="Proteomes" id="UP000613160">
    <property type="component" value="Unassembled WGS sequence"/>
</dbReference>
<organism evidence="2 3">
    <name type="scientific">Aureimonas glaciei</name>
    <dbReference type="NCBI Taxonomy" id="1776957"/>
    <lineage>
        <taxon>Bacteria</taxon>
        <taxon>Pseudomonadati</taxon>
        <taxon>Pseudomonadota</taxon>
        <taxon>Alphaproteobacteria</taxon>
        <taxon>Hyphomicrobiales</taxon>
        <taxon>Aurantimonadaceae</taxon>
        <taxon>Aureimonas</taxon>
    </lineage>
</organism>
<sequence>MPENSHPGSATGSVEAADDRDAGPFARDRFVGRQGRFLDRLGIRDRPWLVFGSAPDPTVPETLRRGFARIDINNAGRSAAAMGLGRADLTIRAKKKSWTEHPHLDTRGLLWIHTAPEIFLRLLVTPKPHDHIGRIAALRRRDREAMVTHVSGSSVEAIGDLGKVTNGVAAICYGLLLGVPQIVVAGISLSKVGHSYDDLGRVRRQTDEDSFILDRLRDHPRLFTTETDLARDSGLALWTPDRQLPAR</sequence>
<protein>
    <recommendedName>
        <fullName evidence="4">Membrane-anchored protein</fullName>
    </recommendedName>
</protein>
<comment type="caution">
    <text evidence="2">The sequence shown here is derived from an EMBL/GenBank/DDBJ whole genome shotgun (WGS) entry which is preliminary data.</text>
</comment>
<name>A0A916YCA3_9HYPH</name>
<feature type="compositionally biased region" description="Polar residues" evidence="1">
    <location>
        <begin position="1"/>
        <end position="12"/>
    </location>
</feature>
<reference evidence="2" key="1">
    <citation type="journal article" date="2014" name="Int. J. Syst. Evol. Microbiol.">
        <title>Complete genome sequence of Corynebacterium casei LMG S-19264T (=DSM 44701T), isolated from a smear-ripened cheese.</title>
        <authorList>
            <consortium name="US DOE Joint Genome Institute (JGI-PGF)"/>
            <person name="Walter F."/>
            <person name="Albersmeier A."/>
            <person name="Kalinowski J."/>
            <person name="Ruckert C."/>
        </authorList>
    </citation>
    <scope>NUCLEOTIDE SEQUENCE</scope>
    <source>
        <strain evidence="2">CGMCC 1.15493</strain>
    </source>
</reference>
<gene>
    <name evidence="2" type="ORF">GCM10011335_46710</name>
</gene>
<reference evidence="2" key="2">
    <citation type="submission" date="2020-09" db="EMBL/GenBank/DDBJ databases">
        <authorList>
            <person name="Sun Q."/>
            <person name="Zhou Y."/>
        </authorList>
    </citation>
    <scope>NUCLEOTIDE SEQUENCE</scope>
    <source>
        <strain evidence="2">CGMCC 1.15493</strain>
    </source>
</reference>
<accession>A0A916YCA3</accession>
<evidence type="ECO:0000256" key="1">
    <source>
        <dbReference type="SAM" id="MobiDB-lite"/>
    </source>
</evidence>
<dbReference type="AlphaFoldDB" id="A0A916YCA3"/>
<evidence type="ECO:0000313" key="2">
    <source>
        <dbReference type="EMBL" id="GGD38623.1"/>
    </source>
</evidence>